<dbReference type="Proteomes" id="UP000677228">
    <property type="component" value="Unassembled WGS sequence"/>
</dbReference>
<evidence type="ECO:0000313" key="1">
    <source>
        <dbReference type="EMBL" id="CAF1220346.1"/>
    </source>
</evidence>
<gene>
    <name evidence="1" type="ORF">OVA965_LOCUS24886</name>
    <name evidence="2" type="ORF">TMI583_LOCUS25609</name>
</gene>
<name>A0A8S2EIV0_9BILA</name>
<dbReference type="EMBL" id="CAJOBA010036730">
    <property type="protein sequence ID" value="CAF4028370.1"/>
    <property type="molecule type" value="Genomic_DNA"/>
</dbReference>
<protein>
    <recommendedName>
        <fullName evidence="4">MULE transposase domain-containing protein</fullName>
    </recommendedName>
</protein>
<proteinExistence type="predicted"/>
<accession>A0A8S2EIV0</accession>
<dbReference type="Proteomes" id="UP000682733">
    <property type="component" value="Unassembled WGS sequence"/>
</dbReference>
<organism evidence="1 3">
    <name type="scientific">Didymodactylos carnosus</name>
    <dbReference type="NCBI Taxonomy" id="1234261"/>
    <lineage>
        <taxon>Eukaryota</taxon>
        <taxon>Metazoa</taxon>
        <taxon>Spiralia</taxon>
        <taxon>Gnathifera</taxon>
        <taxon>Rotifera</taxon>
        <taxon>Eurotatoria</taxon>
        <taxon>Bdelloidea</taxon>
        <taxon>Philodinida</taxon>
        <taxon>Philodinidae</taxon>
        <taxon>Didymodactylos</taxon>
    </lineage>
</organism>
<evidence type="ECO:0000313" key="3">
    <source>
        <dbReference type="Proteomes" id="UP000677228"/>
    </source>
</evidence>
<evidence type="ECO:0008006" key="4">
    <source>
        <dbReference type="Google" id="ProtNLM"/>
    </source>
</evidence>
<sequence length="178" mass="20465">MSSSFSSLPISCETGLLPHIIIKPIACIHEYFSRPYRHEQNHADTKIKNIVQYSRSKTRKSIISIDDLQTWCNQYLNCSSPDKLHDAFVPYYEAIDINHIFICITTRQLLSACKYSSTLAIDCTYKITWNELPLLVFGTSDLYRHFHPLGLCLISTDESADTFKTLFRVLKSCVPLNH</sequence>
<comment type="caution">
    <text evidence="1">The sequence shown here is derived from an EMBL/GenBank/DDBJ whole genome shotgun (WGS) entry which is preliminary data.</text>
</comment>
<reference evidence="1" key="1">
    <citation type="submission" date="2021-02" db="EMBL/GenBank/DDBJ databases">
        <authorList>
            <person name="Nowell W R."/>
        </authorList>
    </citation>
    <scope>NUCLEOTIDE SEQUENCE</scope>
</reference>
<dbReference type="AlphaFoldDB" id="A0A8S2EIV0"/>
<dbReference type="EMBL" id="CAJNOK010015191">
    <property type="protein sequence ID" value="CAF1220346.1"/>
    <property type="molecule type" value="Genomic_DNA"/>
</dbReference>
<evidence type="ECO:0000313" key="2">
    <source>
        <dbReference type="EMBL" id="CAF4028370.1"/>
    </source>
</evidence>